<dbReference type="AlphaFoldDB" id="A0A4R4YYN9"/>
<name>A0A4R4YYN9_9ACTN</name>
<feature type="transmembrane region" description="Helical" evidence="1">
    <location>
        <begin position="88"/>
        <end position="106"/>
    </location>
</feature>
<keyword evidence="1" id="KW-0812">Transmembrane</keyword>
<dbReference type="EMBL" id="SMKX01000128">
    <property type="protein sequence ID" value="TDD49744.1"/>
    <property type="molecule type" value="Genomic_DNA"/>
</dbReference>
<dbReference type="Pfam" id="PF06197">
    <property type="entry name" value="DUF998"/>
    <property type="match status" value="1"/>
</dbReference>
<keyword evidence="1" id="KW-0472">Membrane</keyword>
<organism evidence="2 3">
    <name type="scientific">Kribbella antibiotica</name>
    <dbReference type="NCBI Taxonomy" id="190195"/>
    <lineage>
        <taxon>Bacteria</taxon>
        <taxon>Bacillati</taxon>
        <taxon>Actinomycetota</taxon>
        <taxon>Actinomycetes</taxon>
        <taxon>Propionibacteriales</taxon>
        <taxon>Kribbellaceae</taxon>
        <taxon>Kribbella</taxon>
    </lineage>
</organism>
<gene>
    <name evidence="2" type="ORF">E1263_31825</name>
</gene>
<keyword evidence="1" id="KW-1133">Transmembrane helix</keyword>
<dbReference type="Proteomes" id="UP000295124">
    <property type="component" value="Unassembled WGS sequence"/>
</dbReference>
<dbReference type="InterPro" id="IPR009339">
    <property type="entry name" value="DUF998"/>
</dbReference>
<feature type="transmembrane region" description="Helical" evidence="1">
    <location>
        <begin position="16"/>
        <end position="36"/>
    </location>
</feature>
<reference evidence="2 3" key="1">
    <citation type="submission" date="2019-03" db="EMBL/GenBank/DDBJ databases">
        <title>Draft genome sequences of novel Actinobacteria.</title>
        <authorList>
            <person name="Sahin N."/>
            <person name="Ay H."/>
            <person name="Saygin H."/>
        </authorList>
    </citation>
    <scope>NUCLEOTIDE SEQUENCE [LARGE SCALE GENOMIC DNA]</scope>
    <source>
        <strain evidence="2 3">JCM 13523</strain>
    </source>
</reference>
<protein>
    <submittedName>
        <fullName evidence="2">DUF998 domain-containing protein</fullName>
    </submittedName>
</protein>
<evidence type="ECO:0000313" key="2">
    <source>
        <dbReference type="EMBL" id="TDD49744.1"/>
    </source>
</evidence>
<feature type="transmembrane region" description="Helical" evidence="1">
    <location>
        <begin position="56"/>
        <end position="76"/>
    </location>
</feature>
<feature type="transmembrane region" description="Helical" evidence="1">
    <location>
        <begin position="136"/>
        <end position="156"/>
    </location>
</feature>
<comment type="caution">
    <text evidence="2">The sequence shown here is derived from an EMBL/GenBank/DDBJ whole genome shotgun (WGS) entry which is preliminary data.</text>
</comment>
<dbReference type="RefSeq" id="WP_132174134.1">
    <property type="nucleotide sequence ID" value="NZ_SMKX01000128.1"/>
</dbReference>
<sequence length="228" mass="24321">MFAVPAGFPYRLTRNLMIAAGVLYCSLLLEAAWGYPLNVHTSFLSELGARDQETSLYARAMDLGASVLVLIAFILARPAARMHRDIRGLMISTALFGLGTLADSFFPMDCAPSASEACRIAEKHGHDGAELVIHEVTSTLAGIGTIALGIFTILVLRRIGWAGRRGRAVAVLGGAVSLTNAWLGIETSLEVLSGDDLHLPGVLQRVAITLACILLAVLLPALKRGFQR</sequence>
<dbReference type="OrthoDB" id="3820738at2"/>
<feature type="transmembrane region" description="Helical" evidence="1">
    <location>
        <begin position="168"/>
        <end position="185"/>
    </location>
</feature>
<accession>A0A4R4YYN9</accession>
<keyword evidence="3" id="KW-1185">Reference proteome</keyword>
<evidence type="ECO:0000313" key="3">
    <source>
        <dbReference type="Proteomes" id="UP000295124"/>
    </source>
</evidence>
<evidence type="ECO:0000256" key="1">
    <source>
        <dbReference type="SAM" id="Phobius"/>
    </source>
</evidence>
<feature type="transmembrane region" description="Helical" evidence="1">
    <location>
        <begin position="205"/>
        <end position="222"/>
    </location>
</feature>
<proteinExistence type="predicted"/>